<dbReference type="AlphaFoldDB" id="A0A8H6IGL3"/>
<organism evidence="2 3">
    <name type="scientific">Ephemerocybe angulata</name>
    <dbReference type="NCBI Taxonomy" id="980116"/>
    <lineage>
        <taxon>Eukaryota</taxon>
        <taxon>Fungi</taxon>
        <taxon>Dikarya</taxon>
        <taxon>Basidiomycota</taxon>
        <taxon>Agaricomycotina</taxon>
        <taxon>Agaricomycetes</taxon>
        <taxon>Agaricomycetidae</taxon>
        <taxon>Agaricales</taxon>
        <taxon>Agaricineae</taxon>
        <taxon>Psathyrellaceae</taxon>
        <taxon>Ephemerocybe</taxon>
    </lineage>
</organism>
<proteinExistence type="predicted"/>
<evidence type="ECO:0000256" key="1">
    <source>
        <dbReference type="SAM" id="MobiDB-lite"/>
    </source>
</evidence>
<evidence type="ECO:0000313" key="2">
    <source>
        <dbReference type="EMBL" id="KAF6764604.1"/>
    </source>
</evidence>
<protein>
    <submittedName>
        <fullName evidence="2">Uncharacterized protein</fullName>
    </submittedName>
</protein>
<comment type="caution">
    <text evidence="2">The sequence shown here is derived from an EMBL/GenBank/DDBJ whole genome shotgun (WGS) entry which is preliminary data.</text>
</comment>
<keyword evidence="3" id="KW-1185">Reference proteome</keyword>
<evidence type="ECO:0000313" key="3">
    <source>
        <dbReference type="Proteomes" id="UP000521943"/>
    </source>
</evidence>
<feature type="region of interest" description="Disordered" evidence="1">
    <location>
        <begin position="25"/>
        <end position="60"/>
    </location>
</feature>
<dbReference type="EMBL" id="JACGCI010000004">
    <property type="protein sequence ID" value="KAF6764604.1"/>
    <property type="molecule type" value="Genomic_DNA"/>
</dbReference>
<name>A0A8H6IGL3_9AGAR</name>
<sequence length="198" mass="22282">MGRPRLYHTPEQIAEANRVKSTKYYNSHRKRILKKRAKAKADSKPKAPGKSKPSRTAEEEHALNVKYWSKRVNAAIIQLKALLGNKPVNDFLTGVCRDFCLASPMDLTKAKDGINQHCVGFDKLSGKLKKYQDQLLNLVGAWDDEFKRANAVASNIREVVAALNELMCAAMVDHQELIRDFNCHTLSFQVKAVVLSAF</sequence>
<accession>A0A8H6IGL3</accession>
<gene>
    <name evidence="2" type="ORF">DFP72DRAFT_1059571</name>
</gene>
<feature type="compositionally biased region" description="Basic residues" evidence="1">
    <location>
        <begin position="26"/>
        <end position="38"/>
    </location>
</feature>
<dbReference type="OrthoDB" id="2654423at2759"/>
<reference evidence="2 3" key="1">
    <citation type="submission" date="2020-07" db="EMBL/GenBank/DDBJ databases">
        <title>Comparative genomics of pyrophilous fungi reveals a link between fire events and developmental genes.</title>
        <authorList>
            <consortium name="DOE Joint Genome Institute"/>
            <person name="Steindorff A.S."/>
            <person name="Carver A."/>
            <person name="Calhoun S."/>
            <person name="Stillman K."/>
            <person name="Liu H."/>
            <person name="Lipzen A."/>
            <person name="Pangilinan J."/>
            <person name="Labutti K."/>
            <person name="Bruns T.D."/>
            <person name="Grigoriev I.V."/>
        </authorList>
    </citation>
    <scope>NUCLEOTIDE SEQUENCE [LARGE SCALE GENOMIC DNA]</scope>
    <source>
        <strain evidence="2 3">CBS 144469</strain>
    </source>
</reference>
<dbReference type="Proteomes" id="UP000521943">
    <property type="component" value="Unassembled WGS sequence"/>
</dbReference>